<evidence type="ECO:0000313" key="3">
    <source>
        <dbReference type="EMBL" id="MBB4947452.1"/>
    </source>
</evidence>
<dbReference type="InterPro" id="IPR026367">
    <property type="entry name" value="FxsC_C"/>
</dbReference>
<feature type="compositionally biased region" description="Polar residues" evidence="1">
    <location>
        <begin position="399"/>
        <end position="417"/>
    </location>
</feature>
<evidence type="ECO:0000259" key="2">
    <source>
        <dbReference type="Pfam" id="PF13676"/>
    </source>
</evidence>
<dbReference type="NCBIfam" id="TIGR04276">
    <property type="entry name" value="FxsC_Cterm"/>
    <property type="match status" value="1"/>
</dbReference>
<dbReference type="Pfam" id="PF13676">
    <property type="entry name" value="TIR_2"/>
    <property type="match status" value="1"/>
</dbReference>
<accession>A0A7W7SCD4</accession>
<gene>
    <name evidence="3" type="ORF">F4556_002987</name>
</gene>
<comment type="caution">
    <text evidence="3">The sequence shown here is derived from an EMBL/GenBank/DDBJ whole genome shotgun (WGS) entry which is preliminary data.</text>
</comment>
<dbReference type="AlphaFoldDB" id="A0A7W7SCD4"/>
<dbReference type="InterPro" id="IPR047603">
    <property type="entry name" value="FxsC_N"/>
</dbReference>
<dbReference type="EMBL" id="JACHJR010000001">
    <property type="protein sequence ID" value="MBB4947452.1"/>
    <property type="molecule type" value="Genomic_DNA"/>
</dbReference>
<sequence>MYGDDDPGGWDESAERPYFFLSYAHVPRSRTGGAGDPNQWVNRLFNDLCDEVLHLTDLRGGAPVGFMDQSMHQGQLWAERLSQELASCRVFVPLYSPRYFTSVACGQEWHSFVQRPVFPERQSTERPTGIVPVLWIPMSDHQLPEVARQLQFNHRGFGPDYEAEGLYALMRLGYFRRAYELAVHRLAERIVDVAASTVIPPGRPLDFQAQPSAFPTPRTRQLRISVLSYPRTELPEGRNPDYYGPKPTDWRPYQPTSARPLADHAARVARQLGFEPSVHAYEDEAEAILAEGPPTAPGLLLLDRWALRDETRREAVVDFDRRNPSWVSVLEPWNSADPDCVADDGELTELSARTLRAQHRDSRPSFHGTPTELGTLEEFEAALPRAVMRAKYAFEESSRPPTGQSNQPEGTGSSGSARPSLRRAFENPPGTRDEPQVRRPWLRDDRDSDQPRYHEEDDSPPGIAFGGGEL</sequence>
<feature type="compositionally biased region" description="Basic and acidic residues" evidence="1">
    <location>
        <begin position="431"/>
        <end position="455"/>
    </location>
</feature>
<organism evidence="3 4">
    <name type="scientific">Kitasatospora gansuensis</name>
    <dbReference type="NCBI Taxonomy" id="258050"/>
    <lineage>
        <taxon>Bacteria</taxon>
        <taxon>Bacillati</taxon>
        <taxon>Actinomycetota</taxon>
        <taxon>Actinomycetes</taxon>
        <taxon>Kitasatosporales</taxon>
        <taxon>Streptomycetaceae</taxon>
        <taxon>Kitasatospora</taxon>
    </lineage>
</organism>
<dbReference type="RefSeq" id="WP_184915446.1">
    <property type="nucleotide sequence ID" value="NZ_JACHJR010000001.1"/>
</dbReference>
<keyword evidence="4" id="KW-1185">Reference proteome</keyword>
<dbReference type="Gene3D" id="3.40.50.10140">
    <property type="entry name" value="Toll/interleukin-1 receptor homology (TIR) domain"/>
    <property type="match status" value="1"/>
</dbReference>
<dbReference type="NCBIfam" id="NF040588">
    <property type="entry name" value="FxsC_Nterm"/>
    <property type="match status" value="1"/>
</dbReference>
<feature type="region of interest" description="Disordered" evidence="1">
    <location>
        <begin position="394"/>
        <end position="470"/>
    </location>
</feature>
<protein>
    <submittedName>
        <fullName evidence="3">FxsC-like protein</fullName>
    </submittedName>
</protein>
<reference evidence="3 4" key="1">
    <citation type="submission" date="2020-08" db="EMBL/GenBank/DDBJ databases">
        <title>Sequencing the genomes of 1000 actinobacteria strains.</title>
        <authorList>
            <person name="Klenk H.-P."/>
        </authorList>
    </citation>
    <scope>NUCLEOTIDE SEQUENCE [LARGE SCALE GENOMIC DNA]</scope>
    <source>
        <strain evidence="3 4">DSM 44786</strain>
    </source>
</reference>
<dbReference type="InterPro" id="IPR000157">
    <property type="entry name" value="TIR_dom"/>
</dbReference>
<feature type="domain" description="TIR" evidence="2">
    <location>
        <begin position="19"/>
        <end position="145"/>
    </location>
</feature>
<proteinExistence type="predicted"/>
<dbReference type="GO" id="GO:0007165">
    <property type="term" value="P:signal transduction"/>
    <property type="evidence" value="ECO:0007669"/>
    <property type="project" value="InterPro"/>
</dbReference>
<dbReference type="Proteomes" id="UP000573327">
    <property type="component" value="Unassembled WGS sequence"/>
</dbReference>
<name>A0A7W7SCD4_9ACTN</name>
<feature type="region of interest" description="Disordered" evidence="1">
    <location>
        <begin position="355"/>
        <end position="376"/>
    </location>
</feature>
<evidence type="ECO:0000256" key="1">
    <source>
        <dbReference type="SAM" id="MobiDB-lite"/>
    </source>
</evidence>
<evidence type="ECO:0000313" key="4">
    <source>
        <dbReference type="Proteomes" id="UP000573327"/>
    </source>
</evidence>
<dbReference type="SUPFAM" id="SSF52200">
    <property type="entry name" value="Toll/Interleukin receptor TIR domain"/>
    <property type="match status" value="1"/>
</dbReference>
<dbReference type="InterPro" id="IPR035897">
    <property type="entry name" value="Toll_tir_struct_dom_sf"/>
</dbReference>